<sequence length="1629" mass="182478">MAAPYWGQLPPPKVSRQGSIGSAADPNSRKNSLSVDTKKDRLASQDPRRNRESTQTEAPTISTQSPFASPVASTFRGDGLAPRPPSFPYDTPSTSYDNDYLEKRRKRGESRNKDNLREFNQAISPPIAANKSRAPPSGSYNEPVASGALFADQTPARSRPARKSDGADTIKSQETNWEVLGTSSPISERDTVQRSNTTGRGDGKGYSRRGGHTSSGERPRRSQTSDTHTRKASFSEAAEVQRRKEWASDRSPLQRLELTLDSITKEEKRARVEEAERVIKEKEGKPTRTVEQPTQNTVRFRNRPVAKAPEGGLQPERRPVIAENLPRTSSIKSQESFTRSGSVLERIPITHTSPPIGVIQERSPISSRDIQSNSIPQRTSSKKQKSALPIAIGAVAAVESSGPLYRSKSNKLRKDPPPDHWSRRQGGTDRQPEDDVLPSLAAGQQALPLPRRATEPISSRNLPVREPDFSDESPFDSEEETRGISFRRGPKRKMEQLTGQNQSLKHSSSVKNDRKTSSISSKDHTYPPVAGDGPMDQEEHHPHHDHHNLSEIFHHHHNYEPGKGLYAPSQRLTEWKKGEKALLAGALLDLEEEASESDIGPKGAWWESGPSRKRSVKQKKAEAYDGEYDDNNGTVPLAFGSMEDCAGCIAEQHLSSTTRSSTGFVKLRPKHKSGYASKVIAANQSSDKQKSPSTPPTPDHSLTCAMRVIRVRPDIAPTRFKPPLFLKCGPLLRYHGIRTEKTSSRSVARGPLPEREVWRGSVMIVTQDSSSSYELAPTLRLFLQPVDLMPPPPAQVDGQDLAPEYIDPIAGMTKIGRDGRTLYTRPVEHLPEEQDLSKIETDEGLFESHRSNFDGGADAKRSRKTKQYDGEKAGKFKEVRGFRLHADKGFTFWRFNIEVELRSKQQRIAYRINRGPATGFWVPARGQAMNIMFYSCNGFTMDVHPNDFSGPDPLWRDVLNTHQTQPFHVMLGGGDQLYNDHMMQRTTLFKEWLNIKNPLRKEALPFTPEMQDEMEHFYLDSYCMWFSQGLFGVANSQIPMINIFDDHDIIDGFGSYPDSYMKCPVMSGLGSVAFKYYMLFQQQSSIDEGEDTEPSWILGAQPGPYIPELSRSIFTGLGRGIAFLGIDCRTERMNDEIVTAETYTKIFDRLEKDIIKGQTKHLIVLLGVPIAYPRMVWLETLLTSKVMTPLKAMGRAGLLGKSLMNHFDGGVEILDDLDDHWTAAHHKEERNWLIQELQDLAAEKSVRITILGEKANISSGDVHLGAIGQFYSNPKLKIPKDHDYRYMTNIISSAIVNAPPPDMLADILNKRNKVHHFDADTDEDMIPIFTHDVDGKPRNNKRLLNRRNWCSIREYNPALTRPSSPDATTSYDGSISPVPRRGLLRRFTTKGPSYRPDAPPLSNASFFNRRPSFSRPSLSLSRRNSAESARPGSLKRTLSLTRKDFTGLFRRNSKRRDSGGINGYGSDSEDDLSYNPNLDGPATMRGGAGDEYYAFENEAPRAASYSEKQAATSVAGSQPQEPVFQRNKFHRTPTGLSEKQIRKGNYQNINLEGGLDICLNVEVNQKDPAGITMPYRLLVPALWYEDDMGDEAAKRKREYDLILWLKKKRATKGQRVDNGKRLEMAGDSA</sequence>
<dbReference type="InterPro" id="IPR018946">
    <property type="entry name" value="PhoD-like_MPP"/>
</dbReference>
<dbReference type="Gene3D" id="3.60.21.70">
    <property type="entry name" value="PhoD-like phosphatase"/>
    <property type="match status" value="1"/>
</dbReference>
<evidence type="ECO:0000259" key="2">
    <source>
        <dbReference type="Pfam" id="PF19050"/>
    </source>
</evidence>
<dbReference type="Pfam" id="PF19050">
    <property type="entry name" value="PhoD_2"/>
    <property type="match status" value="2"/>
</dbReference>
<accession>A0A4Z1EYT3</accession>
<feature type="region of interest" description="Disordered" evidence="1">
    <location>
        <begin position="1"/>
        <end position="259"/>
    </location>
</feature>
<comment type="caution">
    <text evidence="3">The sequence shown here is derived from an EMBL/GenBank/DDBJ whole genome shotgun (WGS) entry which is preliminary data.</text>
</comment>
<feature type="region of interest" description="Disordered" evidence="1">
    <location>
        <begin position="277"/>
        <end position="387"/>
    </location>
</feature>
<dbReference type="PANTHER" id="PTHR46689:SF1">
    <property type="entry name" value="PHOD-LIKE PHOSPHATASE DOMAIN-CONTAINING PROTEIN"/>
    <property type="match status" value="1"/>
</dbReference>
<feature type="compositionally biased region" description="Polar residues" evidence="1">
    <location>
        <begin position="289"/>
        <end position="299"/>
    </location>
</feature>
<feature type="compositionally biased region" description="Basic and acidic residues" evidence="1">
    <location>
        <begin position="239"/>
        <end position="248"/>
    </location>
</feature>
<organism evidence="3 4">
    <name type="scientific">Botrytis tulipae</name>
    <dbReference type="NCBI Taxonomy" id="87230"/>
    <lineage>
        <taxon>Eukaryota</taxon>
        <taxon>Fungi</taxon>
        <taxon>Dikarya</taxon>
        <taxon>Ascomycota</taxon>
        <taxon>Pezizomycotina</taxon>
        <taxon>Leotiomycetes</taxon>
        <taxon>Helotiales</taxon>
        <taxon>Sclerotiniaceae</taxon>
        <taxon>Botrytis</taxon>
    </lineage>
</organism>
<dbReference type="InterPro" id="IPR038607">
    <property type="entry name" value="PhoD-like_sf"/>
</dbReference>
<feature type="compositionally biased region" description="Polar residues" evidence="1">
    <location>
        <begin position="170"/>
        <end position="186"/>
    </location>
</feature>
<evidence type="ECO:0000313" key="4">
    <source>
        <dbReference type="Proteomes" id="UP000297777"/>
    </source>
</evidence>
<feature type="region of interest" description="Disordered" evidence="1">
    <location>
        <begin position="399"/>
        <end position="545"/>
    </location>
</feature>
<dbReference type="GO" id="GO:0016020">
    <property type="term" value="C:membrane"/>
    <property type="evidence" value="ECO:0007669"/>
    <property type="project" value="TreeGrafter"/>
</dbReference>
<dbReference type="OrthoDB" id="9999821at2759"/>
<feature type="region of interest" description="Disordered" evidence="1">
    <location>
        <begin position="847"/>
        <end position="870"/>
    </location>
</feature>
<feature type="compositionally biased region" description="Polar residues" evidence="1">
    <location>
        <begin position="363"/>
        <end position="379"/>
    </location>
</feature>
<name>A0A4Z1EYT3_9HELO</name>
<evidence type="ECO:0000313" key="3">
    <source>
        <dbReference type="EMBL" id="TGO16378.1"/>
    </source>
</evidence>
<dbReference type="EMBL" id="PQXH01000029">
    <property type="protein sequence ID" value="TGO16378.1"/>
    <property type="molecule type" value="Genomic_DNA"/>
</dbReference>
<feature type="compositionally biased region" description="Acidic residues" evidence="1">
    <location>
        <begin position="469"/>
        <end position="479"/>
    </location>
</feature>
<feature type="compositionally biased region" description="Polar residues" evidence="1">
    <location>
        <begin position="55"/>
        <end position="67"/>
    </location>
</feature>
<feature type="compositionally biased region" description="Polar residues" evidence="1">
    <location>
        <begin position="1361"/>
        <end position="1373"/>
    </location>
</feature>
<feature type="domain" description="PhoD-like phosphatase" evidence="2">
    <location>
        <begin position="1191"/>
        <end position="1361"/>
    </location>
</feature>
<feature type="compositionally biased region" description="Polar residues" evidence="1">
    <location>
        <begin position="326"/>
        <end position="341"/>
    </location>
</feature>
<feature type="compositionally biased region" description="Low complexity" evidence="1">
    <location>
        <begin position="1402"/>
        <end position="1423"/>
    </location>
</feature>
<feature type="compositionally biased region" description="Basic and acidic residues" evidence="1">
    <location>
        <begin position="511"/>
        <end position="525"/>
    </location>
</feature>
<feature type="domain" description="PhoD-like phosphatase" evidence="2">
    <location>
        <begin position="929"/>
        <end position="1183"/>
    </location>
</feature>
<dbReference type="InterPro" id="IPR043904">
    <property type="entry name" value="PhoD_2-like"/>
</dbReference>
<evidence type="ECO:0000256" key="1">
    <source>
        <dbReference type="SAM" id="MobiDB-lite"/>
    </source>
</evidence>
<keyword evidence="4" id="KW-1185">Reference proteome</keyword>
<dbReference type="Proteomes" id="UP000297777">
    <property type="component" value="Unassembled WGS sequence"/>
</dbReference>
<feature type="region of interest" description="Disordered" evidence="1">
    <location>
        <begin position="682"/>
        <end position="701"/>
    </location>
</feature>
<feature type="compositionally biased region" description="Basic and acidic residues" evidence="1">
    <location>
        <begin position="277"/>
        <end position="288"/>
    </location>
</feature>
<dbReference type="PANTHER" id="PTHR46689">
    <property type="entry name" value="MEMBRANE PROTEIN, PUTATIVE-RELATED"/>
    <property type="match status" value="1"/>
</dbReference>
<proteinExistence type="predicted"/>
<feature type="region of interest" description="Disordered" evidence="1">
    <location>
        <begin position="1357"/>
        <end position="1437"/>
    </location>
</feature>
<protein>
    <recommendedName>
        <fullName evidence="2">PhoD-like phosphatase domain-containing protein</fullName>
    </recommendedName>
</protein>
<feature type="region of interest" description="Disordered" evidence="1">
    <location>
        <begin position="1449"/>
        <end position="1485"/>
    </location>
</feature>
<feature type="compositionally biased region" description="Basic and acidic residues" evidence="1">
    <location>
        <begin position="36"/>
        <end position="54"/>
    </location>
</feature>
<dbReference type="CDD" id="cd07389">
    <property type="entry name" value="MPP_PhoD"/>
    <property type="match status" value="1"/>
</dbReference>
<feature type="compositionally biased region" description="Polar residues" evidence="1">
    <location>
        <begin position="497"/>
        <end position="510"/>
    </location>
</feature>
<gene>
    <name evidence="3" type="ORF">BTUL_0029g00690</name>
</gene>
<reference evidence="3 4" key="1">
    <citation type="submission" date="2017-12" db="EMBL/GenBank/DDBJ databases">
        <title>Comparative genomics of Botrytis spp.</title>
        <authorList>
            <person name="Valero-Jimenez C.A."/>
            <person name="Tapia P."/>
            <person name="Veloso J."/>
            <person name="Silva-Moreno E."/>
            <person name="Staats M."/>
            <person name="Valdes J.H."/>
            <person name="Van Kan J.A.L."/>
        </authorList>
    </citation>
    <scope>NUCLEOTIDE SEQUENCE [LARGE SCALE GENOMIC DNA]</scope>
    <source>
        <strain evidence="3 4">Bt9001</strain>
    </source>
</reference>
<feature type="compositionally biased region" description="Basic and acidic residues" evidence="1">
    <location>
        <begin position="412"/>
        <end position="433"/>
    </location>
</feature>